<keyword evidence="1" id="KW-0472">Membrane</keyword>
<evidence type="ECO:0000313" key="3">
    <source>
        <dbReference type="Proteomes" id="UP001314261"/>
    </source>
</evidence>
<keyword evidence="1" id="KW-0812">Transmembrane</keyword>
<evidence type="ECO:0000256" key="1">
    <source>
        <dbReference type="SAM" id="Phobius"/>
    </source>
</evidence>
<name>A0ABM9N0S8_9LACO</name>
<dbReference type="EMBL" id="CAUZLR010000011">
    <property type="protein sequence ID" value="CAK1252891.1"/>
    <property type="molecule type" value="Genomic_DNA"/>
</dbReference>
<comment type="caution">
    <text evidence="2">The sequence shown here is derived from an EMBL/GenBank/DDBJ whole genome shotgun (WGS) entry which is preliminary data.</text>
</comment>
<organism evidence="2 3">
    <name type="scientific">Fructobacillus fructosus</name>
    <dbReference type="NCBI Taxonomy" id="1631"/>
    <lineage>
        <taxon>Bacteria</taxon>
        <taxon>Bacillati</taxon>
        <taxon>Bacillota</taxon>
        <taxon>Bacilli</taxon>
        <taxon>Lactobacillales</taxon>
        <taxon>Lactobacillaceae</taxon>
        <taxon>Fructobacillus</taxon>
    </lineage>
</organism>
<gene>
    <name evidence="2" type="ORF">R54839_PPFHFPJH_01481</name>
</gene>
<feature type="transmembrane region" description="Helical" evidence="1">
    <location>
        <begin position="6"/>
        <end position="24"/>
    </location>
</feature>
<proteinExistence type="predicted"/>
<accession>A0ABM9N0S8</accession>
<keyword evidence="1" id="KW-1133">Transmembrane helix</keyword>
<keyword evidence="3" id="KW-1185">Reference proteome</keyword>
<dbReference type="RefSeq" id="WP_338345291.1">
    <property type="nucleotide sequence ID" value="NZ_CAUZLK010000009.1"/>
</dbReference>
<dbReference type="Proteomes" id="UP001314261">
    <property type="component" value="Unassembled WGS sequence"/>
</dbReference>
<sequence length="157" mass="18013">MGTFFAGLGFVFGTGIIYKVIVLFKKPSALINWLILPDYQIDLEINIENPTNKTLNIKSVEIVQGNHTYSADSSYKLINELFATYLPHQTLSNHSENLIFTFPSFPERSPLTNEPFSLTIHYGKNKKIVIENLHRKDFERQLDDLNMLVVPRPSKNN</sequence>
<evidence type="ECO:0000313" key="2">
    <source>
        <dbReference type="EMBL" id="CAK1252891.1"/>
    </source>
</evidence>
<reference evidence="2 3" key="1">
    <citation type="submission" date="2023-10" db="EMBL/GenBank/DDBJ databases">
        <authorList>
            <person name="Botero Cardona J."/>
        </authorList>
    </citation>
    <scope>NUCLEOTIDE SEQUENCE [LARGE SCALE GENOMIC DNA]</scope>
    <source>
        <strain evidence="2 3">R-54839</strain>
    </source>
</reference>
<protein>
    <submittedName>
        <fullName evidence="2">Uncharacterized protein</fullName>
    </submittedName>
</protein>